<dbReference type="AlphaFoldDB" id="A0A1G2DZA6"/>
<proteinExistence type="predicted"/>
<gene>
    <name evidence="1" type="ORF">A2494_02750</name>
</gene>
<dbReference type="EMBL" id="MHLU01000101">
    <property type="protein sequence ID" value="OGZ18258.1"/>
    <property type="molecule type" value="Genomic_DNA"/>
</dbReference>
<organism evidence="1 2">
    <name type="scientific">Candidatus Lloydbacteria bacterium RIFOXYC12_FULL_46_25</name>
    <dbReference type="NCBI Taxonomy" id="1798670"/>
    <lineage>
        <taxon>Bacteria</taxon>
        <taxon>Candidatus Lloydiibacteriota</taxon>
    </lineage>
</organism>
<accession>A0A1G2DZA6</accession>
<protein>
    <submittedName>
        <fullName evidence="1">Uncharacterized protein</fullName>
    </submittedName>
</protein>
<comment type="caution">
    <text evidence="1">The sequence shown here is derived from an EMBL/GenBank/DDBJ whole genome shotgun (WGS) entry which is preliminary data.</text>
</comment>
<sequence>MPALKLKQTPLRIREHERKISALRLLRLEELRTTKLPCLACKKESMLSLWVLRRPVWHLPPSKEHVLSRKAKESLEIRFVCPCCHTMYRLCEQDEEEQAIILEAQDIMRKGEYFSM</sequence>
<evidence type="ECO:0000313" key="1">
    <source>
        <dbReference type="EMBL" id="OGZ18258.1"/>
    </source>
</evidence>
<dbReference type="Proteomes" id="UP000178106">
    <property type="component" value="Unassembled WGS sequence"/>
</dbReference>
<evidence type="ECO:0000313" key="2">
    <source>
        <dbReference type="Proteomes" id="UP000178106"/>
    </source>
</evidence>
<reference evidence="1 2" key="1">
    <citation type="journal article" date="2016" name="Nat. Commun.">
        <title>Thousands of microbial genomes shed light on interconnected biogeochemical processes in an aquifer system.</title>
        <authorList>
            <person name="Anantharaman K."/>
            <person name="Brown C.T."/>
            <person name="Hug L.A."/>
            <person name="Sharon I."/>
            <person name="Castelle C.J."/>
            <person name="Probst A.J."/>
            <person name="Thomas B.C."/>
            <person name="Singh A."/>
            <person name="Wilkins M.J."/>
            <person name="Karaoz U."/>
            <person name="Brodie E.L."/>
            <person name="Williams K.H."/>
            <person name="Hubbard S.S."/>
            <person name="Banfield J.F."/>
        </authorList>
    </citation>
    <scope>NUCLEOTIDE SEQUENCE [LARGE SCALE GENOMIC DNA]</scope>
</reference>
<name>A0A1G2DZA6_9BACT</name>